<organism evidence="1 2">
    <name type="scientific">Streptomyces lonegramiae</name>
    <dbReference type="NCBI Taxonomy" id="3075524"/>
    <lineage>
        <taxon>Bacteria</taxon>
        <taxon>Bacillati</taxon>
        <taxon>Actinomycetota</taxon>
        <taxon>Actinomycetes</taxon>
        <taxon>Kitasatosporales</taxon>
        <taxon>Streptomycetaceae</taxon>
        <taxon>Streptomyces</taxon>
    </lineage>
</organism>
<name>A0ABU2XMA3_9ACTN</name>
<protein>
    <submittedName>
        <fullName evidence="1">Uncharacterized protein</fullName>
    </submittedName>
</protein>
<reference evidence="1" key="1">
    <citation type="submission" date="2024-05" db="EMBL/GenBank/DDBJ databases">
        <title>30 novel species of actinomycetes from the DSMZ collection.</title>
        <authorList>
            <person name="Nouioui I."/>
        </authorList>
    </citation>
    <scope>NUCLEOTIDE SEQUENCE</scope>
    <source>
        <strain evidence="1">DSM 41529</strain>
    </source>
</reference>
<proteinExistence type="predicted"/>
<dbReference type="EMBL" id="JAVRFD010000017">
    <property type="protein sequence ID" value="MDT0547041.1"/>
    <property type="molecule type" value="Genomic_DNA"/>
</dbReference>
<dbReference type="Proteomes" id="UP001180754">
    <property type="component" value="Unassembled WGS sequence"/>
</dbReference>
<accession>A0ABU2XMA3</accession>
<keyword evidence="2" id="KW-1185">Reference proteome</keyword>
<evidence type="ECO:0000313" key="1">
    <source>
        <dbReference type="EMBL" id="MDT0547041.1"/>
    </source>
</evidence>
<evidence type="ECO:0000313" key="2">
    <source>
        <dbReference type="Proteomes" id="UP001180754"/>
    </source>
</evidence>
<comment type="caution">
    <text evidence="1">The sequence shown here is derived from an EMBL/GenBank/DDBJ whole genome shotgun (WGS) entry which is preliminary data.</text>
</comment>
<dbReference type="RefSeq" id="WP_311727544.1">
    <property type="nucleotide sequence ID" value="NZ_JAVRFD010000017.1"/>
</dbReference>
<gene>
    <name evidence="1" type="ORF">RND15_30700</name>
</gene>
<sequence length="44" mass="4771">MLQRAWDRVLETKPVLLVLIGSDLSMMEAPPTLRVPAVVRGGPG</sequence>